<evidence type="ECO:0000313" key="1">
    <source>
        <dbReference type="EMBL" id="KAG9490414.1"/>
    </source>
</evidence>
<gene>
    <name evidence="1" type="ORF">GDO78_005990</name>
</gene>
<organism evidence="1 2">
    <name type="scientific">Eleutherodactylus coqui</name>
    <name type="common">Puerto Rican coqui</name>
    <dbReference type="NCBI Taxonomy" id="57060"/>
    <lineage>
        <taxon>Eukaryota</taxon>
        <taxon>Metazoa</taxon>
        <taxon>Chordata</taxon>
        <taxon>Craniata</taxon>
        <taxon>Vertebrata</taxon>
        <taxon>Euteleostomi</taxon>
        <taxon>Amphibia</taxon>
        <taxon>Batrachia</taxon>
        <taxon>Anura</taxon>
        <taxon>Neobatrachia</taxon>
        <taxon>Hyloidea</taxon>
        <taxon>Eleutherodactylidae</taxon>
        <taxon>Eleutherodactylinae</taxon>
        <taxon>Eleutherodactylus</taxon>
        <taxon>Eleutherodactylus</taxon>
    </lineage>
</organism>
<sequence length="70" mass="8260">MFPCAICYTYKTAMYATGISHFIPFRFRHLLQLYRFENTPNSTISRVPLDMPFTYDKVLPNSIQIDYTAQ</sequence>
<name>A0A8J6KIL4_ELECQ</name>
<dbReference type="EMBL" id="WNTK01000002">
    <property type="protein sequence ID" value="KAG9490414.1"/>
    <property type="molecule type" value="Genomic_DNA"/>
</dbReference>
<dbReference type="AlphaFoldDB" id="A0A8J6KIL4"/>
<accession>A0A8J6KIL4</accession>
<protein>
    <submittedName>
        <fullName evidence="1">Uncharacterized protein</fullName>
    </submittedName>
</protein>
<dbReference type="Proteomes" id="UP000770717">
    <property type="component" value="Unassembled WGS sequence"/>
</dbReference>
<keyword evidence="2" id="KW-1185">Reference proteome</keyword>
<evidence type="ECO:0000313" key="2">
    <source>
        <dbReference type="Proteomes" id="UP000770717"/>
    </source>
</evidence>
<proteinExistence type="predicted"/>
<comment type="caution">
    <text evidence="1">The sequence shown here is derived from an EMBL/GenBank/DDBJ whole genome shotgun (WGS) entry which is preliminary data.</text>
</comment>
<reference evidence="1" key="1">
    <citation type="thesis" date="2020" institute="ProQuest LLC" country="789 East Eisenhower Parkway, Ann Arbor, MI, USA">
        <title>Comparative Genomics and Chromosome Evolution.</title>
        <authorList>
            <person name="Mudd A.B."/>
        </authorList>
    </citation>
    <scope>NUCLEOTIDE SEQUENCE</scope>
    <source>
        <strain evidence="1">HN-11 Male</strain>
        <tissue evidence="1">Kidney and liver</tissue>
    </source>
</reference>